<organism evidence="2 3">
    <name type="scientific">Nitrososphaera gargensis (strain Ga9.2)</name>
    <dbReference type="NCBI Taxonomy" id="1237085"/>
    <lineage>
        <taxon>Archaea</taxon>
        <taxon>Nitrososphaerota</taxon>
        <taxon>Nitrososphaeria</taxon>
        <taxon>Nitrososphaerales</taxon>
        <taxon>Nitrososphaeraceae</taxon>
        <taxon>Nitrososphaera</taxon>
    </lineage>
</organism>
<evidence type="ECO:0000313" key="3">
    <source>
        <dbReference type="Proteomes" id="UP000008037"/>
    </source>
</evidence>
<dbReference type="InParanoid" id="K0IL76"/>
<dbReference type="InterPro" id="IPR026634">
    <property type="entry name" value="TPST-like"/>
</dbReference>
<reference evidence="2 3" key="1">
    <citation type="journal article" date="2012" name="Environ. Microbiol.">
        <title>The genome of the ammonia-oxidizing Candidatus Nitrososphaera gargensis: insights into metabolic versatility and environmental adaptations.</title>
        <authorList>
            <person name="Spang A."/>
            <person name="Poehlein A."/>
            <person name="Offre P."/>
            <person name="Zumbragel S."/>
            <person name="Haider S."/>
            <person name="Rychlik N."/>
            <person name="Nowka B."/>
            <person name="Schmeisser C."/>
            <person name="Lebedeva E.V."/>
            <person name="Rattei T."/>
            <person name="Bohm C."/>
            <person name="Schmid M."/>
            <person name="Galushko A."/>
            <person name="Hatzenpichler R."/>
            <person name="Weinmaier T."/>
            <person name="Daniel R."/>
            <person name="Schleper C."/>
            <person name="Spieck E."/>
            <person name="Streit W."/>
            <person name="Wagner M."/>
        </authorList>
    </citation>
    <scope>NUCLEOTIDE SEQUENCE [LARGE SCALE GENOMIC DNA]</scope>
    <source>
        <strain evidence="3">Ga9.2</strain>
    </source>
</reference>
<gene>
    <name evidence="2" type="ordered locus">Ngar_c32880</name>
</gene>
<dbReference type="Proteomes" id="UP000008037">
    <property type="component" value="Chromosome"/>
</dbReference>
<dbReference type="PANTHER" id="PTHR12788:SF10">
    <property type="entry name" value="PROTEIN-TYROSINE SULFOTRANSFERASE"/>
    <property type="match status" value="1"/>
</dbReference>
<sequence length="300" mass="35198">MTTTSNHPQLGHSPVKPILIIGSPGSGTSLLYQILCLHRDAAYISHNMFRAGLRRTGRFLGDRRKALFMLQNLIHRDRDSNLPNEADAFWMMYFGYYNYMTEQDYSEEMATYFRKKVLQVQSLWGRPRFVNKNLQNSFRVRLLNAIFPDAKFVHIIRDGRAVAFSILNKKDGGATSPILLVGFKDILGEKYQSNRSELYNYGLAWAEYVRKAREASAFGRDRYYEVRYENLIAEPYNELKRILDFCELDWYSEFEDRMPPIKDMNKKWIQKATKDQLVEMDESTIDMRRNLGYDNTVSLV</sequence>
<protein>
    <submittedName>
        <fullName evidence="2">Sulfotransferase domain-containing protein</fullName>
    </submittedName>
</protein>
<dbReference type="Pfam" id="PF13469">
    <property type="entry name" value="Sulfotransfer_3"/>
    <property type="match status" value="1"/>
</dbReference>
<dbReference type="GeneID" id="13797098"/>
<dbReference type="PANTHER" id="PTHR12788">
    <property type="entry name" value="PROTEIN-TYROSINE SULFOTRANSFERASE 2"/>
    <property type="match status" value="1"/>
</dbReference>
<dbReference type="RefSeq" id="WP_015020736.1">
    <property type="nucleotide sequence ID" value="NC_018719.1"/>
</dbReference>
<dbReference type="AlphaFoldDB" id="K0IL76"/>
<evidence type="ECO:0000313" key="2">
    <source>
        <dbReference type="EMBL" id="AFU60203.1"/>
    </source>
</evidence>
<keyword evidence="3" id="KW-1185">Reference proteome</keyword>
<dbReference type="InterPro" id="IPR027417">
    <property type="entry name" value="P-loop_NTPase"/>
</dbReference>
<dbReference type="BioCyc" id="CNIT1237085:G1324-3288-MONOMER"/>
<dbReference type="HOGENOM" id="CLU_051167_0_0_2"/>
<keyword evidence="1 2" id="KW-0808">Transferase</keyword>
<proteinExistence type="predicted"/>
<dbReference type="KEGG" id="nga:Ngar_c32880"/>
<dbReference type="EMBL" id="CP002408">
    <property type="protein sequence ID" value="AFU60203.1"/>
    <property type="molecule type" value="Genomic_DNA"/>
</dbReference>
<dbReference type="Gene3D" id="3.40.50.300">
    <property type="entry name" value="P-loop containing nucleotide triphosphate hydrolases"/>
    <property type="match status" value="1"/>
</dbReference>
<accession>K0IL76</accession>
<dbReference type="GO" id="GO:0008476">
    <property type="term" value="F:protein-tyrosine sulfotransferase activity"/>
    <property type="evidence" value="ECO:0007669"/>
    <property type="project" value="InterPro"/>
</dbReference>
<dbReference type="SUPFAM" id="SSF52540">
    <property type="entry name" value="P-loop containing nucleoside triphosphate hydrolases"/>
    <property type="match status" value="1"/>
</dbReference>
<evidence type="ECO:0000256" key="1">
    <source>
        <dbReference type="ARBA" id="ARBA00022679"/>
    </source>
</evidence>
<name>K0IL76_NITGG</name>